<dbReference type="RefSeq" id="WP_012111702.1">
    <property type="nucleotide sequence ID" value="NC_009719.1"/>
</dbReference>
<dbReference type="Pfam" id="PF01344">
    <property type="entry name" value="Kelch_1"/>
    <property type="match status" value="1"/>
</dbReference>
<evidence type="ECO:0000313" key="5">
    <source>
        <dbReference type="Proteomes" id="UP000006377"/>
    </source>
</evidence>
<dbReference type="Gene3D" id="2.120.10.80">
    <property type="entry name" value="Kelch-type beta propeller"/>
    <property type="match status" value="2"/>
</dbReference>
<keyword evidence="3" id="KW-0732">Signal</keyword>
<dbReference type="OrthoDB" id="9769308at2"/>
<keyword evidence="5" id="KW-1185">Reference proteome</keyword>
<name>A7HWV4_PARL1</name>
<keyword evidence="1" id="KW-0880">Kelch repeat</keyword>
<dbReference type="InterPro" id="IPR015915">
    <property type="entry name" value="Kelch-typ_b-propeller"/>
</dbReference>
<dbReference type="STRING" id="402881.Plav_2779"/>
<dbReference type="EMBL" id="CP000774">
    <property type="protein sequence ID" value="ABS64387.1"/>
    <property type="molecule type" value="Genomic_DNA"/>
</dbReference>
<gene>
    <name evidence="4" type="ordered locus">Plav_2779</name>
</gene>
<dbReference type="SUPFAM" id="SSF117281">
    <property type="entry name" value="Kelch motif"/>
    <property type="match status" value="2"/>
</dbReference>
<sequence length="334" mass="34473">MSSGCHSNRVLALVFLCLLAPGAAAAESWRDGSPMTTGRAFAGGALVGNELYVIGGDSTSGPRNVAEIYDMRGDIWRASPGLPVGLQQFGIAELNGKLYVSGGYEAPQAGRPEFGAFGEILPPTTEGGDTAQTWIYDPQIGTWVNGPQLPAARAGHGAAVVDGKIYTLGGRGSDAQRVLVYDPGSNRWSATGEAMPAPRVAAATVAVGDRIYVIGGLSNGVATARVDIFDTASGRWQSGPQLPEARSGHVAALVGGKLHVTGGEQRRPPRTFGDHFILDAEAGSWSRAVPMPNPRHGAVAAAVDGKFVVVGGSPGAGVYTVFTESDVVDIYSAD</sequence>
<reference evidence="4 5" key="1">
    <citation type="journal article" date="2011" name="Stand. Genomic Sci.">
        <title>Complete genome sequence of Parvibaculum lavamentivorans type strain (DS-1(T)).</title>
        <authorList>
            <person name="Schleheck D."/>
            <person name="Weiss M."/>
            <person name="Pitluck S."/>
            <person name="Bruce D."/>
            <person name="Land M.L."/>
            <person name="Han S."/>
            <person name="Saunders E."/>
            <person name="Tapia R."/>
            <person name="Detter C."/>
            <person name="Brettin T."/>
            <person name="Han J."/>
            <person name="Woyke T."/>
            <person name="Goodwin L."/>
            <person name="Pennacchio L."/>
            <person name="Nolan M."/>
            <person name="Cook A.M."/>
            <person name="Kjelleberg S."/>
            <person name="Thomas T."/>
        </authorList>
    </citation>
    <scope>NUCLEOTIDE SEQUENCE [LARGE SCALE GENOMIC DNA]</scope>
    <source>
        <strain evidence="5">DS-1 / DSM 13023 / NCIMB 13966</strain>
    </source>
</reference>
<feature type="chain" id="PRO_5002708274" evidence="3">
    <location>
        <begin position="26"/>
        <end position="334"/>
    </location>
</feature>
<dbReference type="InterPro" id="IPR006652">
    <property type="entry name" value="Kelch_1"/>
</dbReference>
<proteinExistence type="predicted"/>
<dbReference type="Proteomes" id="UP000006377">
    <property type="component" value="Chromosome"/>
</dbReference>
<dbReference type="AlphaFoldDB" id="A7HWV4"/>
<dbReference type="KEGG" id="pla:Plav_2779"/>
<dbReference type="PANTHER" id="PTHR24412:SF489">
    <property type="entry name" value="RING FINGER DOMAIN AND KELCH REPEAT-CONTAINING PROTEIN DDB_G0271372"/>
    <property type="match status" value="1"/>
</dbReference>
<dbReference type="HOGENOM" id="CLU_004253_10_0_5"/>
<dbReference type="Pfam" id="PF24681">
    <property type="entry name" value="Kelch_KLHDC2_KLHL20_DRC7"/>
    <property type="match status" value="1"/>
</dbReference>
<organism evidence="4 5">
    <name type="scientific">Parvibaculum lavamentivorans (strain DS-1 / DSM 13023 / NCIMB 13966)</name>
    <dbReference type="NCBI Taxonomy" id="402881"/>
    <lineage>
        <taxon>Bacteria</taxon>
        <taxon>Pseudomonadati</taxon>
        <taxon>Pseudomonadota</taxon>
        <taxon>Alphaproteobacteria</taxon>
        <taxon>Hyphomicrobiales</taxon>
        <taxon>Parvibaculaceae</taxon>
        <taxon>Parvibaculum</taxon>
    </lineage>
</organism>
<accession>A7HWV4</accession>
<dbReference type="SMART" id="SM00612">
    <property type="entry name" value="Kelch"/>
    <property type="match status" value="5"/>
</dbReference>
<evidence type="ECO:0000256" key="2">
    <source>
        <dbReference type="ARBA" id="ARBA00022737"/>
    </source>
</evidence>
<dbReference type="PANTHER" id="PTHR24412">
    <property type="entry name" value="KELCH PROTEIN"/>
    <property type="match status" value="1"/>
</dbReference>
<protein>
    <submittedName>
        <fullName evidence="4">Kelch repeat protein</fullName>
    </submittedName>
</protein>
<dbReference type="eggNOG" id="COG3055">
    <property type="taxonomic scope" value="Bacteria"/>
</dbReference>
<evidence type="ECO:0000256" key="1">
    <source>
        <dbReference type="ARBA" id="ARBA00022441"/>
    </source>
</evidence>
<feature type="signal peptide" evidence="3">
    <location>
        <begin position="1"/>
        <end position="25"/>
    </location>
</feature>
<evidence type="ECO:0000256" key="3">
    <source>
        <dbReference type="SAM" id="SignalP"/>
    </source>
</evidence>
<keyword evidence="2" id="KW-0677">Repeat</keyword>
<evidence type="ECO:0000313" key="4">
    <source>
        <dbReference type="EMBL" id="ABS64387.1"/>
    </source>
</evidence>